<geneLocation type="plasmid" evidence="2">
    <name>pSM145A_Rh03</name>
</geneLocation>
<dbReference type="EMBL" id="SIPC01000004">
    <property type="protein sequence ID" value="TAX67475.1"/>
    <property type="molecule type" value="Genomic_DNA"/>
</dbReference>
<evidence type="ECO:0000313" key="3">
    <source>
        <dbReference type="Proteomes" id="UP000292036"/>
    </source>
</evidence>
<organism evidence="2 4">
    <name type="scientific">Rhizobium leguminosarum</name>
    <dbReference type="NCBI Taxonomy" id="384"/>
    <lineage>
        <taxon>Bacteria</taxon>
        <taxon>Pseudomonadati</taxon>
        <taxon>Pseudomonadota</taxon>
        <taxon>Alphaproteobacteria</taxon>
        <taxon>Hyphomicrobiales</taxon>
        <taxon>Rhizobiaceae</taxon>
        <taxon>Rhizobium/Agrobacterium group</taxon>
        <taxon>Rhizobium</taxon>
    </lineage>
</organism>
<gene>
    <name evidence="2" type="ORF">ELI03_30005</name>
    <name evidence="1" type="ORF">ELI19_31575</name>
</gene>
<accession>A0A4Q8XRA0</accession>
<evidence type="ECO:0000313" key="4">
    <source>
        <dbReference type="Proteomes" id="UP000293652"/>
    </source>
</evidence>
<proteinExistence type="predicted"/>
<dbReference type="AlphaFoldDB" id="A0A4Q8XRA0"/>
<reference evidence="3 4" key="1">
    <citation type="submission" date="2019-02" db="EMBL/GenBank/DDBJ databases">
        <title>The genomic architecture of introgression among sibling species of bacteria.</title>
        <authorList>
            <person name="Cavassim M.I.A."/>
            <person name="Moeskjaer S."/>
            <person name="Moslemi C."/>
            <person name="Fields B."/>
            <person name="Bachmann A."/>
            <person name="Vilhjalmsson B."/>
            <person name="Schierup M.H."/>
            <person name="Young J.P.W."/>
            <person name="Andersen S.U."/>
        </authorList>
    </citation>
    <scope>NUCLEOTIDE SEQUENCE [LARGE SCALE GENOMIC DNA]</scope>
    <source>
        <strain evidence="2 4">SM145A</strain>
        <strain evidence="1 3">SM151B</strain>
        <plasmid evidence="2">pSM145A_Rh03</plasmid>
        <plasmid evidence="1">pSM151B_Rh03</plasmid>
    </source>
</reference>
<sequence length="64" mass="7481">MSKNDIPPRVTPPVLPDRLRNDGWWLTEAGWPREAASKGGPIDMLIVIEKRHLREEHQWTQPTR</sequence>
<dbReference type="Proteomes" id="UP000293652">
    <property type="component" value="Unassembled WGS sequence"/>
</dbReference>
<evidence type="ECO:0000313" key="1">
    <source>
        <dbReference type="EMBL" id="TAW14254.1"/>
    </source>
</evidence>
<geneLocation type="plasmid" evidence="1">
    <name>pSM151B_Rh03</name>
</geneLocation>
<dbReference type="EMBL" id="SIPS01000004">
    <property type="protein sequence ID" value="TAW14254.1"/>
    <property type="molecule type" value="Genomic_DNA"/>
</dbReference>
<comment type="caution">
    <text evidence="2">The sequence shown here is derived from an EMBL/GenBank/DDBJ whole genome shotgun (WGS) entry which is preliminary data.</text>
</comment>
<name>A0A4Q8XRA0_RHILE</name>
<evidence type="ECO:0000313" key="2">
    <source>
        <dbReference type="EMBL" id="TAX67475.1"/>
    </source>
</evidence>
<protein>
    <submittedName>
        <fullName evidence="2">Uncharacterized protein</fullName>
    </submittedName>
</protein>
<keyword evidence="2" id="KW-0614">Plasmid</keyword>
<dbReference type="Proteomes" id="UP000292036">
    <property type="component" value="Unassembled WGS sequence"/>
</dbReference>